<feature type="region of interest" description="Disordered" evidence="1">
    <location>
        <begin position="60"/>
        <end position="89"/>
    </location>
</feature>
<reference evidence="3 4" key="1">
    <citation type="submission" date="2024-06" db="EMBL/GenBank/DDBJ databases">
        <title>Sorghum-associated microbial communities from plants grown in Nebraska, USA.</title>
        <authorList>
            <person name="Schachtman D."/>
        </authorList>
    </citation>
    <scope>NUCLEOTIDE SEQUENCE [LARGE SCALE GENOMIC DNA]</scope>
    <source>
        <strain evidence="3 4">1288</strain>
    </source>
</reference>
<comment type="caution">
    <text evidence="3">The sequence shown here is derived from an EMBL/GenBank/DDBJ whole genome shotgun (WGS) entry which is preliminary data.</text>
</comment>
<dbReference type="Proteomes" id="UP001549104">
    <property type="component" value="Unassembled WGS sequence"/>
</dbReference>
<feature type="compositionally biased region" description="Basic and acidic residues" evidence="1">
    <location>
        <begin position="60"/>
        <end position="84"/>
    </location>
</feature>
<gene>
    <name evidence="3" type="ORF">ABIC55_004645</name>
</gene>
<evidence type="ECO:0000256" key="2">
    <source>
        <dbReference type="SAM" id="SignalP"/>
    </source>
</evidence>
<name>A0ABV2KEI3_SPOPS</name>
<feature type="signal peptide" evidence="2">
    <location>
        <begin position="1"/>
        <end position="27"/>
    </location>
</feature>
<organism evidence="3 4">
    <name type="scientific">Sporosarcina psychrophila</name>
    <name type="common">Bacillus psychrophilus</name>
    <dbReference type="NCBI Taxonomy" id="1476"/>
    <lineage>
        <taxon>Bacteria</taxon>
        <taxon>Bacillati</taxon>
        <taxon>Bacillota</taxon>
        <taxon>Bacilli</taxon>
        <taxon>Bacillales</taxon>
        <taxon>Caryophanaceae</taxon>
        <taxon>Sporosarcina</taxon>
    </lineage>
</organism>
<evidence type="ECO:0000256" key="1">
    <source>
        <dbReference type="SAM" id="MobiDB-lite"/>
    </source>
</evidence>
<evidence type="ECO:0000313" key="3">
    <source>
        <dbReference type="EMBL" id="MET3659505.1"/>
    </source>
</evidence>
<proteinExistence type="predicted"/>
<keyword evidence="4" id="KW-1185">Reference proteome</keyword>
<dbReference type="RefSeq" id="WP_354314923.1">
    <property type="nucleotide sequence ID" value="NZ_JBEPME010000011.1"/>
</dbReference>
<protein>
    <submittedName>
        <fullName evidence="3">Uncharacterized protein</fullName>
    </submittedName>
</protein>
<keyword evidence="2" id="KW-0732">Signal</keyword>
<accession>A0ABV2KEI3</accession>
<dbReference type="EMBL" id="JBEPME010000011">
    <property type="protein sequence ID" value="MET3659505.1"/>
    <property type="molecule type" value="Genomic_DNA"/>
</dbReference>
<sequence>MQKKWKQTGAALLIAGLTVTGTSYAWADEKANEPIDLSQLGKNSTTNVVEDSTGKLELPKVESVSKEDETDKEVKEVNEDKATEIEESVLPEIPEGYTAGNLVALGKAYEKVQNPTAKASIKRNMERSIEKWENKQLETETPEQPEVKEEAVKLEAPVKQDKPAIVKQEKAPQAELNAQHKEQRQELKVNQKVEREALKADKEQQKQAKKEKKN</sequence>
<feature type="compositionally biased region" description="Basic and acidic residues" evidence="1">
    <location>
        <begin position="145"/>
        <end position="214"/>
    </location>
</feature>
<feature type="chain" id="PRO_5046593119" evidence="2">
    <location>
        <begin position="28"/>
        <end position="214"/>
    </location>
</feature>
<feature type="region of interest" description="Disordered" evidence="1">
    <location>
        <begin position="132"/>
        <end position="214"/>
    </location>
</feature>
<evidence type="ECO:0000313" key="4">
    <source>
        <dbReference type="Proteomes" id="UP001549104"/>
    </source>
</evidence>